<dbReference type="EMBL" id="QGGG01000010">
    <property type="protein sequence ID" value="PWJ81643.1"/>
    <property type="molecule type" value="Genomic_DNA"/>
</dbReference>
<organism evidence="2 3">
    <name type="scientific">Pseudaminobacter salicylatoxidans</name>
    <dbReference type="NCBI Taxonomy" id="93369"/>
    <lineage>
        <taxon>Bacteria</taxon>
        <taxon>Pseudomonadati</taxon>
        <taxon>Pseudomonadota</taxon>
        <taxon>Alphaproteobacteria</taxon>
        <taxon>Hyphomicrobiales</taxon>
        <taxon>Phyllobacteriaceae</taxon>
        <taxon>Pseudaminobacter</taxon>
    </lineage>
</organism>
<name>A0A316C0V1_PSESE</name>
<evidence type="ECO:0008006" key="4">
    <source>
        <dbReference type="Google" id="ProtNLM"/>
    </source>
</evidence>
<gene>
    <name evidence="2" type="ORF">C7441_110179</name>
</gene>
<evidence type="ECO:0000313" key="3">
    <source>
        <dbReference type="Proteomes" id="UP000245396"/>
    </source>
</evidence>
<feature type="transmembrane region" description="Helical" evidence="1">
    <location>
        <begin position="132"/>
        <end position="154"/>
    </location>
</feature>
<evidence type="ECO:0000313" key="2">
    <source>
        <dbReference type="EMBL" id="PWJ81643.1"/>
    </source>
</evidence>
<feature type="transmembrane region" description="Helical" evidence="1">
    <location>
        <begin position="36"/>
        <end position="57"/>
    </location>
</feature>
<dbReference type="Proteomes" id="UP000245396">
    <property type="component" value="Unassembled WGS sequence"/>
</dbReference>
<accession>A0A316C0V1</accession>
<evidence type="ECO:0000256" key="1">
    <source>
        <dbReference type="SAM" id="Phobius"/>
    </source>
</evidence>
<keyword evidence="1" id="KW-1133">Transmembrane helix</keyword>
<keyword evidence="1" id="KW-0472">Membrane</keyword>
<proteinExistence type="predicted"/>
<protein>
    <recommendedName>
        <fullName evidence="4">DoxX-like protein</fullName>
    </recommendedName>
</protein>
<reference evidence="2 3" key="1">
    <citation type="submission" date="2018-05" db="EMBL/GenBank/DDBJ databases">
        <title>Genomic Encyclopedia of Type Strains, Phase IV (KMG-IV): sequencing the most valuable type-strain genomes for metagenomic binning, comparative biology and taxonomic classification.</title>
        <authorList>
            <person name="Goeker M."/>
        </authorList>
    </citation>
    <scope>NUCLEOTIDE SEQUENCE [LARGE SCALE GENOMIC DNA]</scope>
    <source>
        <strain evidence="2 3">DSM 6986</strain>
    </source>
</reference>
<dbReference type="InterPro" id="IPR046740">
    <property type="entry name" value="DUF6790"/>
</dbReference>
<keyword evidence="1" id="KW-0812">Transmembrane</keyword>
<comment type="caution">
    <text evidence="2">The sequence shown here is derived from an EMBL/GenBank/DDBJ whole genome shotgun (WGS) entry which is preliminary data.</text>
</comment>
<keyword evidence="3" id="KW-1185">Reference proteome</keyword>
<feature type="transmembrane region" description="Helical" evidence="1">
    <location>
        <begin position="101"/>
        <end position="120"/>
    </location>
</feature>
<sequence>MYAVTILLVMVILPIGSILSEYASLESTAALLPLVGRWFVFWMVGIRLLLAGLNQFFKPGFTSRQIFGIENNDALPFVRELGVANFSTGVVGALSLAAPSFVMPMAIAGTLFYGIAGVRHATDTDRNIKQNVAMISDLFACAVLAGFIVLTLWMRLF</sequence>
<dbReference type="AlphaFoldDB" id="A0A316C0V1"/>
<dbReference type="Pfam" id="PF20589">
    <property type="entry name" value="DUF6790"/>
    <property type="match status" value="1"/>
</dbReference>